<feature type="compositionally biased region" description="Basic residues" evidence="1">
    <location>
        <begin position="14"/>
        <end position="29"/>
    </location>
</feature>
<sequence length="206" mass="23550">MAHTSTRVTEFYSSRKRSVVQQCSKRRKVQRSENVPEASEKEVDVSRARPLALFFGGPSGLEEECDPAASVILVEDTPPEKQSTTRKTQFVDRKTPTNRGSDKSTTSETLRKRKKMASTTTEATLFDCMKEGTPKKGFTFKLDESSGEEEQKCTRVPARRKLAMKTSKDRSEDRNISTLHAHQERVRQEHHLRNSPEKEEDGFNYH</sequence>
<feature type="region of interest" description="Disordered" evidence="1">
    <location>
        <begin position="1"/>
        <end position="44"/>
    </location>
</feature>
<dbReference type="KEGG" id="bbel:109478628"/>
<proteinExistence type="predicted"/>
<name>A0A6P5A248_BRABE</name>
<feature type="region of interest" description="Disordered" evidence="1">
    <location>
        <begin position="134"/>
        <end position="206"/>
    </location>
</feature>
<feature type="compositionally biased region" description="Basic and acidic residues" evidence="1">
    <location>
        <begin position="141"/>
        <end position="153"/>
    </location>
</feature>
<protein>
    <submittedName>
        <fullName evidence="3">Uncharacterized protein LOC109478628</fullName>
    </submittedName>
</protein>
<feature type="region of interest" description="Disordered" evidence="1">
    <location>
        <begin position="74"/>
        <end position="122"/>
    </location>
</feature>
<dbReference type="Proteomes" id="UP000515135">
    <property type="component" value="Unplaced"/>
</dbReference>
<reference evidence="3" key="1">
    <citation type="submission" date="2025-08" db="UniProtKB">
        <authorList>
            <consortium name="RefSeq"/>
        </authorList>
    </citation>
    <scope>IDENTIFICATION</scope>
    <source>
        <tissue evidence="3">Gonad</tissue>
    </source>
</reference>
<dbReference type="AlphaFoldDB" id="A0A6P5A248"/>
<feature type="compositionally biased region" description="Polar residues" evidence="1">
    <location>
        <begin position="1"/>
        <end position="12"/>
    </location>
</feature>
<feature type="compositionally biased region" description="Basic and acidic residues" evidence="1">
    <location>
        <begin position="166"/>
        <end position="206"/>
    </location>
</feature>
<evidence type="ECO:0000256" key="1">
    <source>
        <dbReference type="SAM" id="MobiDB-lite"/>
    </source>
</evidence>
<dbReference type="GeneID" id="109478628"/>
<keyword evidence="2" id="KW-1185">Reference proteome</keyword>
<feature type="compositionally biased region" description="Polar residues" evidence="1">
    <location>
        <begin position="97"/>
        <end position="108"/>
    </location>
</feature>
<evidence type="ECO:0000313" key="2">
    <source>
        <dbReference type="Proteomes" id="UP000515135"/>
    </source>
</evidence>
<dbReference type="RefSeq" id="XP_019635856.1">
    <property type="nucleotide sequence ID" value="XM_019780297.1"/>
</dbReference>
<gene>
    <name evidence="3" type="primary">LOC109478628</name>
</gene>
<evidence type="ECO:0000313" key="3">
    <source>
        <dbReference type="RefSeq" id="XP_019635856.1"/>
    </source>
</evidence>
<organism evidence="2 3">
    <name type="scientific">Branchiostoma belcheri</name>
    <name type="common">Amphioxus</name>
    <dbReference type="NCBI Taxonomy" id="7741"/>
    <lineage>
        <taxon>Eukaryota</taxon>
        <taxon>Metazoa</taxon>
        <taxon>Chordata</taxon>
        <taxon>Cephalochordata</taxon>
        <taxon>Leptocardii</taxon>
        <taxon>Amphioxiformes</taxon>
        <taxon>Branchiostomatidae</taxon>
        <taxon>Branchiostoma</taxon>
    </lineage>
</organism>
<accession>A0A6P5A248</accession>